<dbReference type="Pfam" id="PF00136">
    <property type="entry name" value="DNA_pol_B"/>
    <property type="match status" value="1"/>
</dbReference>
<accession>A0A7S3JWH2</accession>
<evidence type="ECO:0000256" key="4">
    <source>
        <dbReference type="ARBA" id="ARBA00022695"/>
    </source>
</evidence>
<evidence type="ECO:0000313" key="9">
    <source>
        <dbReference type="EMBL" id="CAE0365343.1"/>
    </source>
</evidence>
<reference evidence="9" key="1">
    <citation type="submission" date="2021-01" db="EMBL/GenBank/DDBJ databases">
        <authorList>
            <person name="Corre E."/>
            <person name="Pelletier E."/>
            <person name="Niang G."/>
            <person name="Scheremetjew M."/>
            <person name="Finn R."/>
            <person name="Kale V."/>
            <person name="Holt S."/>
            <person name="Cochrane G."/>
            <person name="Meng A."/>
            <person name="Brown T."/>
            <person name="Cohen L."/>
        </authorList>
    </citation>
    <scope>NUCLEOTIDE SEQUENCE</scope>
    <source>
        <strain evidence="9">CCMP1510</strain>
    </source>
</reference>
<dbReference type="Gene3D" id="3.30.420.10">
    <property type="entry name" value="Ribonuclease H-like superfamily/Ribonuclease H"/>
    <property type="match status" value="1"/>
</dbReference>
<dbReference type="InterPro" id="IPR006134">
    <property type="entry name" value="DNA-dir_DNA_pol_B_multi_dom"/>
</dbReference>
<dbReference type="EMBL" id="HBIJ01008616">
    <property type="protein sequence ID" value="CAE0365343.1"/>
    <property type="molecule type" value="Transcribed_RNA"/>
</dbReference>
<feature type="domain" description="DNA-directed DNA polymerase family B multifunctional" evidence="8">
    <location>
        <begin position="415"/>
        <end position="880"/>
    </location>
</feature>
<keyword evidence="3" id="KW-0808">Transferase</keyword>
<proteinExistence type="inferred from homology"/>
<dbReference type="Gene3D" id="3.30.342.10">
    <property type="entry name" value="DNA Polymerase, chain B, domain 1"/>
    <property type="match status" value="1"/>
</dbReference>
<dbReference type="GO" id="GO:0003887">
    <property type="term" value="F:DNA-directed DNA polymerase activity"/>
    <property type="evidence" value="ECO:0007669"/>
    <property type="project" value="UniProtKB-KW"/>
</dbReference>
<name>A0A7S3JWH2_9STRA</name>
<evidence type="ECO:0000259" key="8">
    <source>
        <dbReference type="Pfam" id="PF00136"/>
    </source>
</evidence>
<dbReference type="GO" id="GO:0000166">
    <property type="term" value="F:nucleotide binding"/>
    <property type="evidence" value="ECO:0007669"/>
    <property type="project" value="InterPro"/>
</dbReference>
<dbReference type="InterPro" id="IPR023211">
    <property type="entry name" value="DNA_pol_palm_dom_sf"/>
</dbReference>
<dbReference type="SUPFAM" id="SSF53098">
    <property type="entry name" value="Ribonuclease H-like"/>
    <property type="match status" value="1"/>
</dbReference>
<dbReference type="AlphaFoldDB" id="A0A7S3JWH2"/>
<dbReference type="Gene3D" id="1.10.287.690">
    <property type="entry name" value="Helix hairpin bin"/>
    <property type="match status" value="1"/>
</dbReference>
<evidence type="ECO:0000256" key="1">
    <source>
        <dbReference type="ARBA" id="ARBA00005755"/>
    </source>
</evidence>
<protein>
    <recommendedName>
        <fullName evidence="2">DNA-directed DNA polymerase</fullName>
        <ecNumber evidence="2">2.7.7.7</ecNumber>
    </recommendedName>
</protein>
<dbReference type="GO" id="GO:0006287">
    <property type="term" value="P:base-excision repair, gap-filling"/>
    <property type="evidence" value="ECO:0007669"/>
    <property type="project" value="TreeGrafter"/>
</dbReference>
<dbReference type="GO" id="GO:0045004">
    <property type="term" value="P:DNA replication proofreading"/>
    <property type="evidence" value="ECO:0007669"/>
    <property type="project" value="TreeGrafter"/>
</dbReference>
<evidence type="ECO:0000256" key="6">
    <source>
        <dbReference type="ARBA" id="ARBA00023125"/>
    </source>
</evidence>
<evidence type="ECO:0000256" key="3">
    <source>
        <dbReference type="ARBA" id="ARBA00022679"/>
    </source>
</evidence>
<dbReference type="Gene3D" id="1.10.132.60">
    <property type="entry name" value="DNA polymerase family B, C-terminal domain"/>
    <property type="match status" value="1"/>
</dbReference>
<gene>
    <name evidence="9" type="ORF">ALAG00032_LOCUS6085</name>
</gene>
<dbReference type="EC" id="2.7.7.7" evidence="2"/>
<dbReference type="Gene3D" id="3.90.1600.10">
    <property type="entry name" value="Palm domain of DNA polymerase"/>
    <property type="match status" value="1"/>
</dbReference>
<dbReference type="GO" id="GO:0008296">
    <property type="term" value="F:3'-5'-DNA exonuclease activity"/>
    <property type="evidence" value="ECO:0007669"/>
    <property type="project" value="TreeGrafter"/>
</dbReference>
<dbReference type="InterPro" id="IPR042087">
    <property type="entry name" value="DNA_pol_B_thumb"/>
</dbReference>
<dbReference type="InterPro" id="IPR012337">
    <property type="entry name" value="RNaseH-like_sf"/>
</dbReference>
<sequence length="1077" mass="120547">MRVFLLEVEVYKEVIELRGLREDGSYIEIQVKDYRPWFYVKHEALSAEAITKLEADLGNGIRIANVKKQQFFGYTPESESLLRVEYNLNSAPAKIVEDIVSNKISTHIIEDGLNSWRRFFIDANLAGGAWFHVSDVHWRTPNQGICPFAALTGLAPDIMDENDKEAQLIPSMRIAYFRVLTKSGRSDSWRPNSACADRIRLVACESRLNSTIQNSVVFAVDGSRTEAAVIKAFELWVQRVDPDVIIFFDNRALGLLATRAEAVLGKPLRLDRRTHYHSSAGVRVRSITTYSKDWIRSRSDRRMASANNLETHRVVSGTRGRLCLDALRFLLMRQQPKLTRYDLPEAATAILGNDHSLARLPILLPQARAHLTISQATLLVRAECQLLGTLCERLRIVPELVELARVTGLDLETVHWQAASIRTEQLLLRYSKAFGYAVPLHKAPDHFNLPWEHDTTPFLHHPAPFSELQPHQQALIKSGFMGHTTETNGSAGLYDDPIAVLDFASLYPSIFIAHNICYSTLLLDRKEVKENYHACPGGKHFFVDSGTRLGLLPRLLSGLLTKRTAAKRALRDAVARGDSAAADCLDARQLALKMCANATYGYTGSEVSSLHGKPLAEACLRWGNYYCRSAARIIHEEDSISRQVIYAQTDSMFVLLSGMNYENAVIEGRRLAEHVTKSMKIYPLRLEFERVLQPFVLVQVNRYAGVELQGSSRRLHVKGIGVDRGAPSFIRRVLRNCLVNALLQRDLSKAKSRAELAIKSLLAGHVDIDELTLGAFLWRQDHDDIKRMSLGKNLTKSDTDALKTPHVALATRLLTSEPLRTFRLGEFVPFIIAFRPNATAATQANNAEDPHIVLGRSLPVNLNLYLQNKLRPELERLFSALHIQTPTTQYRAISCPGFLATPGAAQLLGTVTEEETPRHGIRSHFGLAPASQASQAVINLSKEHYIELIAAKRQAEKHWTALLADRRHRAAYVFGADPSAHKIVADHAAPLANLIRILTDLDHKLAAFALLDDHVTPVNFKRTASPLSPSSSRRPRSLPKPRTLFPLWTCRVCTYDHYSPSEADFLSCAICGAVRKD</sequence>
<dbReference type="PANTHER" id="PTHR10322:SF35">
    <property type="entry name" value="DNA-DIRECTED DNA POLYMERASE"/>
    <property type="match status" value="1"/>
</dbReference>
<keyword evidence="6" id="KW-0238">DNA-binding</keyword>
<evidence type="ECO:0000256" key="2">
    <source>
        <dbReference type="ARBA" id="ARBA00012417"/>
    </source>
</evidence>
<keyword evidence="4" id="KW-0548">Nucleotidyltransferase</keyword>
<evidence type="ECO:0000256" key="7">
    <source>
        <dbReference type="ARBA" id="ARBA00049244"/>
    </source>
</evidence>
<dbReference type="SUPFAM" id="SSF56672">
    <property type="entry name" value="DNA/RNA polymerases"/>
    <property type="match status" value="1"/>
</dbReference>
<dbReference type="GO" id="GO:0043625">
    <property type="term" value="C:delta DNA polymerase complex"/>
    <property type="evidence" value="ECO:0007669"/>
    <property type="project" value="TreeGrafter"/>
</dbReference>
<dbReference type="PANTHER" id="PTHR10322">
    <property type="entry name" value="DNA POLYMERASE CATALYTIC SUBUNIT"/>
    <property type="match status" value="1"/>
</dbReference>
<dbReference type="InterPro" id="IPR036397">
    <property type="entry name" value="RNaseH_sf"/>
</dbReference>
<comment type="catalytic activity">
    <reaction evidence="7">
        <text>DNA(n) + a 2'-deoxyribonucleoside 5'-triphosphate = DNA(n+1) + diphosphate</text>
        <dbReference type="Rhea" id="RHEA:22508"/>
        <dbReference type="Rhea" id="RHEA-COMP:17339"/>
        <dbReference type="Rhea" id="RHEA-COMP:17340"/>
        <dbReference type="ChEBI" id="CHEBI:33019"/>
        <dbReference type="ChEBI" id="CHEBI:61560"/>
        <dbReference type="ChEBI" id="CHEBI:173112"/>
        <dbReference type="EC" id="2.7.7.7"/>
    </reaction>
</comment>
<keyword evidence="5" id="KW-0239">DNA-directed DNA polymerase</keyword>
<dbReference type="InterPro" id="IPR043502">
    <property type="entry name" value="DNA/RNA_pol_sf"/>
</dbReference>
<comment type="similarity">
    <text evidence="1">Belongs to the DNA polymerase type-B family.</text>
</comment>
<dbReference type="SMART" id="SM00486">
    <property type="entry name" value="POLBc"/>
    <property type="match status" value="1"/>
</dbReference>
<evidence type="ECO:0000256" key="5">
    <source>
        <dbReference type="ARBA" id="ARBA00022932"/>
    </source>
</evidence>
<dbReference type="InterPro" id="IPR050240">
    <property type="entry name" value="DNA_pol_type-B"/>
</dbReference>
<organism evidence="9">
    <name type="scientific">Aureoumbra lagunensis</name>
    <dbReference type="NCBI Taxonomy" id="44058"/>
    <lineage>
        <taxon>Eukaryota</taxon>
        <taxon>Sar</taxon>
        <taxon>Stramenopiles</taxon>
        <taxon>Ochrophyta</taxon>
        <taxon>Pelagophyceae</taxon>
        <taxon>Pelagomonadales</taxon>
        <taxon>Aureoumbra</taxon>
    </lineage>
</organism>
<dbReference type="InterPro" id="IPR006172">
    <property type="entry name" value="DNA-dir_DNA_pol_B"/>
</dbReference>
<dbReference type="GO" id="GO:0006297">
    <property type="term" value="P:nucleotide-excision repair, DNA gap filling"/>
    <property type="evidence" value="ECO:0007669"/>
    <property type="project" value="TreeGrafter"/>
</dbReference>
<dbReference type="GO" id="GO:0003677">
    <property type="term" value="F:DNA binding"/>
    <property type="evidence" value="ECO:0007669"/>
    <property type="project" value="UniProtKB-KW"/>
</dbReference>
<dbReference type="PRINTS" id="PR00106">
    <property type="entry name" value="DNAPOLB"/>
</dbReference>